<dbReference type="EMBL" id="BMMZ01000017">
    <property type="protein sequence ID" value="GGL81663.1"/>
    <property type="molecule type" value="Genomic_DNA"/>
</dbReference>
<proteinExistence type="predicted"/>
<reference evidence="2" key="2">
    <citation type="submission" date="2020-09" db="EMBL/GenBank/DDBJ databases">
        <authorList>
            <person name="Sun Q."/>
            <person name="Zhou Y."/>
        </authorList>
    </citation>
    <scope>NUCLEOTIDE SEQUENCE</scope>
    <source>
        <strain evidence="2">CGMCC 4.7306</strain>
    </source>
</reference>
<protein>
    <recommendedName>
        <fullName evidence="1">N-acetyltransferase domain-containing protein</fullName>
    </recommendedName>
</protein>
<evidence type="ECO:0000259" key="1">
    <source>
        <dbReference type="PROSITE" id="PS51186"/>
    </source>
</evidence>
<organism evidence="2 3">
    <name type="scientific">Microlunatus endophyticus</name>
    <dbReference type="NCBI Taxonomy" id="1716077"/>
    <lineage>
        <taxon>Bacteria</taxon>
        <taxon>Bacillati</taxon>
        <taxon>Actinomycetota</taxon>
        <taxon>Actinomycetes</taxon>
        <taxon>Propionibacteriales</taxon>
        <taxon>Propionibacteriaceae</taxon>
        <taxon>Microlunatus</taxon>
    </lineage>
</organism>
<dbReference type="AlphaFoldDB" id="A0A917W7Z9"/>
<dbReference type="PROSITE" id="PS51186">
    <property type="entry name" value="GNAT"/>
    <property type="match status" value="1"/>
</dbReference>
<accession>A0A917W7Z9</accession>
<feature type="domain" description="N-acetyltransferase" evidence="1">
    <location>
        <begin position="110"/>
        <end position="238"/>
    </location>
</feature>
<reference evidence="2" key="1">
    <citation type="journal article" date="2014" name="Int. J. Syst. Evol. Microbiol.">
        <title>Complete genome sequence of Corynebacterium casei LMG S-19264T (=DSM 44701T), isolated from a smear-ripened cheese.</title>
        <authorList>
            <consortium name="US DOE Joint Genome Institute (JGI-PGF)"/>
            <person name="Walter F."/>
            <person name="Albersmeier A."/>
            <person name="Kalinowski J."/>
            <person name="Ruckert C."/>
        </authorList>
    </citation>
    <scope>NUCLEOTIDE SEQUENCE</scope>
    <source>
        <strain evidence="2">CGMCC 4.7306</strain>
    </source>
</reference>
<comment type="caution">
    <text evidence="2">The sequence shown here is derived from an EMBL/GenBank/DDBJ whole genome shotgun (WGS) entry which is preliminary data.</text>
</comment>
<name>A0A917W7Z9_9ACTN</name>
<dbReference type="Gene3D" id="3.40.630.30">
    <property type="match status" value="1"/>
</dbReference>
<dbReference type="Pfam" id="PF13302">
    <property type="entry name" value="Acetyltransf_3"/>
    <property type="match status" value="1"/>
</dbReference>
<sequence length="238" mass="26045">MQQRGRDRVEAFWRAVFGTTDCSNHAVITPHRAPDLHGYPGIYAVLRQETAYVSAPEYLVDAISQWRIDPTTVIDPGWWLRQLPDWQILGPSVHAFTDEAPPADHRASRFRIEPVLPGQLTELRSRVDPAEWGESGFGGDDIEGAWQAVDDSGHVVAAANLTPFDGSPSDVGILTRPEARGRGAATAVGVRATTHAVREFGIARWRALSGNTASRHIADRLGFEPDCLQLALRPAGAR</sequence>
<dbReference type="SUPFAM" id="SSF55729">
    <property type="entry name" value="Acyl-CoA N-acyltransferases (Nat)"/>
    <property type="match status" value="1"/>
</dbReference>
<dbReference type="GO" id="GO:0016747">
    <property type="term" value="F:acyltransferase activity, transferring groups other than amino-acyl groups"/>
    <property type="evidence" value="ECO:0007669"/>
    <property type="project" value="InterPro"/>
</dbReference>
<evidence type="ECO:0000313" key="3">
    <source>
        <dbReference type="Proteomes" id="UP000613840"/>
    </source>
</evidence>
<evidence type="ECO:0000313" key="2">
    <source>
        <dbReference type="EMBL" id="GGL81663.1"/>
    </source>
</evidence>
<keyword evidence="3" id="KW-1185">Reference proteome</keyword>
<dbReference type="RefSeq" id="WP_188898068.1">
    <property type="nucleotide sequence ID" value="NZ_BMMZ01000017.1"/>
</dbReference>
<dbReference type="InterPro" id="IPR000182">
    <property type="entry name" value="GNAT_dom"/>
</dbReference>
<gene>
    <name evidence="2" type="ORF">GCM10011575_44920</name>
</gene>
<dbReference type="InterPro" id="IPR016181">
    <property type="entry name" value="Acyl_CoA_acyltransferase"/>
</dbReference>
<dbReference type="Proteomes" id="UP000613840">
    <property type="component" value="Unassembled WGS sequence"/>
</dbReference>